<keyword evidence="4" id="KW-0106">Calcium</keyword>
<dbReference type="GO" id="GO:0005509">
    <property type="term" value="F:calcium ion binding"/>
    <property type="evidence" value="ECO:0007669"/>
    <property type="project" value="InterPro"/>
</dbReference>
<keyword evidence="3" id="KW-0677">Repeat</keyword>
<feature type="transmembrane region" description="Helical" evidence="5">
    <location>
        <begin position="6"/>
        <end position="23"/>
    </location>
</feature>
<dbReference type="SUPFAM" id="SSF47473">
    <property type="entry name" value="EF-hand"/>
    <property type="match status" value="1"/>
</dbReference>
<reference evidence="7" key="1">
    <citation type="journal article" date="2023" name="Plant J.">
        <title>Genome sequences and population genomics provide insights into the demographic history, inbreeding, and mutation load of two 'living fossil' tree species of Dipteronia.</title>
        <authorList>
            <person name="Feng Y."/>
            <person name="Comes H.P."/>
            <person name="Chen J."/>
            <person name="Zhu S."/>
            <person name="Lu R."/>
            <person name="Zhang X."/>
            <person name="Li P."/>
            <person name="Qiu J."/>
            <person name="Olsen K.M."/>
            <person name="Qiu Y."/>
        </authorList>
    </citation>
    <scope>NUCLEOTIDE SEQUENCE</scope>
    <source>
        <strain evidence="7">NBL</strain>
    </source>
</reference>
<dbReference type="PROSITE" id="PS00018">
    <property type="entry name" value="EF_HAND_1"/>
    <property type="match status" value="4"/>
</dbReference>
<keyword evidence="8" id="KW-1185">Reference proteome</keyword>
<dbReference type="Proteomes" id="UP001281410">
    <property type="component" value="Unassembled WGS sequence"/>
</dbReference>
<dbReference type="InterPro" id="IPR039647">
    <property type="entry name" value="EF_hand_pair_protein_CML-like"/>
</dbReference>
<protein>
    <recommendedName>
        <fullName evidence="6">EF-hand domain-containing protein</fullName>
    </recommendedName>
</protein>
<evidence type="ECO:0000259" key="6">
    <source>
        <dbReference type="PROSITE" id="PS50222"/>
    </source>
</evidence>
<dbReference type="Pfam" id="PF13499">
    <property type="entry name" value="EF-hand_7"/>
    <property type="match status" value="2"/>
</dbReference>
<dbReference type="InterPro" id="IPR002048">
    <property type="entry name" value="EF_hand_dom"/>
</dbReference>
<feature type="domain" description="EF-hand" evidence="6">
    <location>
        <begin position="108"/>
        <end position="143"/>
    </location>
</feature>
<feature type="domain" description="EF-hand" evidence="6">
    <location>
        <begin position="165"/>
        <end position="200"/>
    </location>
</feature>
<evidence type="ECO:0000313" key="7">
    <source>
        <dbReference type="EMBL" id="KAK3213159.1"/>
    </source>
</evidence>
<organism evidence="7 8">
    <name type="scientific">Dipteronia sinensis</name>
    <dbReference type="NCBI Taxonomy" id="43782"/>
    <lineage>
        <taxon>Eukaryota</taxon>
        <taxon>Viridiplantae</taxon>
        <taxon>Streptophyta</taxon>
        <taxon>Embryophyta</taxon>
        <taxon>Tracheophyta</taxon>
        <taxon>Spermatophyta</taxon>
        <taxon>Magnoliopsida</taxon>
        <taxon>eudicotyledons</taxon>
        <taxon>Gunneridae</taxon>
        <taxon>Pentapetalae</taxon>
        <taxon>rosids</taxon>
        <taxon>malvids</taxon>
        <taxon>Sapindales</taxon>
        <taxon>Sapindaceae</taxon>
        <taxon>Hippocastanoideae</taxon>
        <taxon>Acereae</taxon>
        <taxon>Dipteronia</taxon>
    </lineage>
</organism>
<evidence type="ECO:0000256" key="5">
    <source>
        <dbReference type="SAM" id="Phobius"/>
    </source>
</evidence>
<dbReference type="PRINTS" id="PR01697">
    <property type="entry name" value="PARVALBUMIN"/>
</dbReference>
<evidence type="ECO:0000256" key="1">
    <source>
        <dbReference type="ARBA" id="ARBA00003291"/>
    </source>
</evidence>
<dbReference type="Gene3D" id="1.10.238.10">
    <property type="entry name" value="EF-hand"/>
    <property type="match status" value="2"/>
</dbReference>
<accession>A0AAE0AFV7</accession>
<dbReference type="InterPro" id="IPR011992">
    <property type="entry name" value="EF-hand-dom_pair"/>
</dbReference>
<proteinExistence type="predicted"/>
<evidence type="ECO:0000256" key="4">
    <source>
        <dbReference type="ARBA" id="ARBA00022837"/>
    </source>
</evidence>
<feature type="domain" description="EF-hand" evidence="6">
    <location>
        <begin position="203"/>
        <end position="238"/>
    </location>
</feature>
<keyword evidence="5" id="KW-0812">Transmembrane</keyword>
<sequence>MVISVLLLAVLFVAGFINIFFYFPTKKVYVKIQSFFFTTPNSTAVAAPSTVTGTTAQISSHRGRSTSTNIANKTVDLKRVFATFDKNGDGFITRQELSESLKNLRLMVTEKEAEEMVVKVDANGDGLIDFDEFRILYKAMIAQDYDDDDGDDMSVEGGGDQVGDGGEEDLKDAFDVFDKDKDGLISGEELGLVLSSLGLNEGKKIENCREMIRKVDMDGDGMVNFDEFKKMMKSGGKLLTAS</sequence>
<dbReference type="FunFam" id="1.10.238.10:FF:000089">
    <property type="entry name" value="calmodulin-like protein 3"/>
    <property type="match status" value="1"/>
</dbReference>
<dbReference type="GO" id="GO:0043226">
    <property type="term" value="C:organelle"/>
    <property type="evidence" value="ECO:0007669"/>
    <property type="project" value="UniProtKB-ARBA"/>
</dbReference>
<evidence type="ECO:0000256" key="2">
    <source>
        <dbReference type="ARBA" id="ARBA00022723"/>
    </source>
</evidence>
<feature type="domain" description="EF-hand" evidence="6">
    <location>
        <begin position="72"/>
        <end position="107"/>
    </location>
</feature>
<dbReference type="AlphaFoldDB" id="A0AAE0AFV7"/>
<dbReference type="PROSITE" id="PS50222">
    <property type="entry name" value="EF_HAND_2"/>
    <property type="match status" value="4"/>
</dbReference>
<evidence type="ECO:0000256" key="3">
    <source>
        <dbReference type="ARBA" id="ARBA00022737"/>
    </source>
</evidence>
<keyword evidence="5" id="KW-0472">Membrane</keyword>
<keyword evidence="5" id="KW-1133">Transmembrane helix</keyword>
<name>A0AAE0AFV7_9ROSI</name>
<comment type="caution">
    <text evidence="7">The sequence shown here is derived from an EMBL/GenBank/DDBJ whole genome shotgun (WGS) entry which is preliminary data.</text>
</comment>
<gene>
    <name evidence="7" type="ORF">Dsin_017865</name>
</gene>
<keyword evidence="2" id="KW-0479">Metal-binding</keyword>
<dbReference type="GO" id="GO:0005737">
    <property type="term" value="C:cytoplasm"/>
    <property type="evidence" value="ECO:0007669"/>
    <property type="project" value="UniProtKB-ARBA"/>
</dbReference>
<dbReference type="PANTHER" id="PTHR10891">
    <property type="entry name" value="EF-HAND CALCIUM-BINDING DOMAIN CONTAINING PROTEIN"/>
    <property type="match status" value="1"/>
</dbReference>
<dbReference type="EMBL" id="JANJYJ010000005">
    <property type="protein sequence ID" value="KAK3213159.1"/>
    <property type="molecule type" value="Genomic_DNA"/>
</dbReference>
<evidence type="ECO:0000313" key="8">
    <source>
        <dbReference type="Proteomes" id="UP001281410"/>
    </source>
</evidence>
<comment type="function">
    <text evidence="1">Potential calcium sensor.</text>
</comment>
<dbReference type="CDD" id="cd00051">
    <property type="entry name" value="EFh"/>
    <property type="match status" value="2"/>
</dbReference>
<dbReference type="FunFam" id="1.10.238.10:FF:000178">
    <property type="entry name" value="Calmodulin-2 A"/>
    <property type="match status" value="1"/>
</dbReference>
<dbReference type="InterPro" id="IPR018247">
    <property type="entry name" value="EF_Hand_1_Ca_BS"/>
</dbReference>
<dbReference type="SMART" id="SM00054">
    <property type="entry name" value="EFh"/>
    <property type="match status" value="4"/>
</dbReference>